<organism evidence="1 2">
    <name type="scientific">Steinernema glaseri</name>
    <dbReference type="NCBI Taxonomy" id="37863"/>
    <lineage>
        <taxon>Eukaryota</taxon>
        <taxon>Metazoa</taxon>
        <taxon>Ecdysozoa</taxon>
        <taxon>Nematoda</taxon>
        <taxon>Chromadorea</taxon>
        <taxon>Rhabditida</taxon>
        <taxon>Tylenchina</taxon>
        <taxon>Panagrolaimomorpha</taxon>
        <taxon>Strongyloidoidea</taxon>
        <taxon>Steinernematidae</taxon>
        <taxon>Steinernema</taxon>
    </lineage>
</organism>
<protein>
    <submittedName>
        <fullName evidence="2">Uncharacterized protein</fullName>
    </submittedName>
</protein>
<name>A0A1I7YT70_9BILA</name>
<dbReference type="PROSITE" id="PS51257">
    <property type="entry name" value="PROKAR_LIPOPROTEIN"/>
    <property type="match status" value="1"/>
</dbReference>
<evidence type="ECO:0000313" key="1">
    <source>
        <dbReference type="Proteomes" id="UP000095287"/>
    </source>
</evidence>
<accession>A0A1I7YT70</accession>
<sequence>MIHSSLKQGDLLGVFYTVSSCAKGELVRRAVEKSYQKGHFFRLENPNMGKNVCWAFFDVLEYSSGNKSGTATTSHMYHKTRRLVRRQISYHQRQKRSLLLRSQHFSRIFNFLPNQFSLCTGTNSIKDAEEIPSADPQQAPTMFSIFSLNLYNLDGDSNTQGRILGEASIGSILRGRE</sequence>
<dbReference type="AlphaFoldDB" id="A0A1I7YT70"/>
<dbReference type="WBParaSite" id="L893_g19459.t1">
    <property type="protein sequence ID" value="L893_g19459.t1"/>
    <property type="gene ID" value="L893_g19459"/>
</dbReference>
<evidence type="ECO:0000313" key="2">
    <source>
        <dbReference type="WBParaSite" id="L893_g19459.t1"/>
    </source>
</evidence>
<proteinExistence type="predicted"/>
<dbReference type="Proteomes" id="UP000095287">
    <property type="component" value="Unplaced"/>
</dbReference>
<keyword evidence="1" id="KW-1185">Reference proteome</keyword>
<reference evidence="2" key="1">
    <citation type="submission" date="2016-11" db="UniProtKB">
        <authorList>
            <consortium name="WormBaseParasite"/>
        </authorList>
    </citation>
    <scope>IDENTIFICATION</scope>
</reference>